<dbReference type="Pfam" id="PF02037">
    <property type="entry name" value="SAP"/>
    <property type="match status" value="1"/>
</dbReference>
<sequence>MSLRTVKSLPSLRTAFQHSFKKEMAPALPKSAANNISHYSTFNKTHAQTNVYSSYVANNSYENANIKSANLNFTRSVHQTSKNQNTLLNNNNNKYGLMSLQALKTECKRRGVKVSGKKSELVQRLINNDANLVGDSLNSRNMSTTHNTTSIKSVLPKLKPKSTKMEVVKQNDSKKLSTLRDSTNNVKSKLLLEKKEKTSINEKDTDISKRIITKAQKTSFSTSSVTNTKGDSSTIDFYKFPQAYEPEVEPPVSAPILLKKNPVLEKGEPRKLKDGEVDIADLTGAVSVADAKVGEVSNSYNFFNYFKHEKKSTEDTSNTQEKFTPSKTDVEARDKYVLGGLFGTSIAWWLFKPNDERK</sequence>
<dbReference type="InterPro" id="IPR036361">
    <property type="entry name" value="SAP_dom_sf"/>
</dbReference>
<accession>A0A1E4TY81</accession>
<dbReference type="PROSITE" id="PS50800">
    <property type="entry name" value="SAP"/>
    <property type="match status" value="1"/>
</dbReference>
<dbReference type="OrthoDB" id="3993201at2759"/>
<evidence type="ECO:0000313" key="2">
    <source>
        <dbReference type="EMBL" id="ODV96707.1"/>
    </source>
</evidence>
<dbReference type="Proteomes" id="UP000094236">
    <property type="component" value="Unassembled WGS sequence"/>
</dbReference>
<keyword evidence="3" id="KW-1185">Reference proteome</keyword>
<protein>
    <recommendedName>
        <fullName evidence="1">SAP domain-containing protein</fullName>
    </recommendedName>
</protein>
<organism evidence="2 3">
    <name type="scientific">Pachysolen tannophilus NRRL Y-2460</name>
    <dbReference type="NCBI Taxonomy" id="669874"/>
    <lineage>
        <taxon>Eukaryota</taxon>
        <taxon>Fungi</taxon>
        <taxon>Dikarya</taxon>
        <taxon>Ascomycota</taxon>
        <taxon>Saccharomycotina</taxon>
        <taxon>Pichiomycetes</taxon>
        <taxon>Pachysolenaceae</taxon>
        <taxon>Pachysolen</taxon>
    </lineage>
</organism>
<dbReference type="EMBL" id="KV454012">
    <property type="protein sequence ID" value="ODV96707.1"/>
    <property type="molecule type" value="Genomic_DNA"/>
</dbReference>
<evidence type="ECO:0000259" key="1">
    <source>
        <dbReference type="PROSITE" id="PS50800"/>
    </source>
</evidence>
<dbReference type="AlphaFoldDB" id="A0A1E4TY81"/>
<gene>
    <name evidence="2" type="ORF">PACTADRAFT_48528</name>
</gene>
<dbReference type="SMART" id="SM00513">
    <property type="entry name" value="SAP"/>
    <property type="match status" value="1"/>
</dbReference>
<dbReference type="STRING" id="669874.A0A1E4TY81"/>
<dbReference type="InterPro" id="IPR003034">
    <property type="entry name" value="SAP_dom"/>
</dbReference>
<name>A0A1E4TY81_PACTA</name>
<evidence type="ECO:0000313" key="3">
    <source>
        <dbReference type="Proteomes" id="UP000094236"/>
    </source>
</evidence>
<feature type="domain" description="SAP" evidence="1">
    <location>
        <begin position="95"/>
        <end position="129"/>
    </location>
</feature>
<reference evidence="3" key="1">
    <citation type="submission" date="2016-05" db="EMBL/GenBank/DDBJ databases">
        <title>Comparative genomics of biotechnologically important yeasts.</title>
        <authorList>
            <consortium name="DOE Joint Genome Institute"/>
            <person name="Riley R."/>
            <person name="Haridas S."/>
            <person name="Wolfe K.H."/>
            <person name="Lopes M.R."/>
            <person name="Hittinger C.T."/>
            <person name="Goker M."/>
            <person name="Salamov A."/>
            <person name="Wisecaver J."/>
            <person name="Long T.M."/>
            <person name="Aerts A.L."/>
            <person name="Barry K."/>
            <person name="Choi C."/>
            <person name="Clum A."/>
            <person name="Coughlan A.Y."/>
            <person name="Deshpande S."/>
            <person name="Douglass A.P."/>
            <person name="Hanson S.J."/>
            <person name="Klenk H.-P."/>
            <person name="Labutti K."/>
            <person name="Lapidus A."/>
            <person name="Lindquist E."/>
            <person name="Lipzen A."/>
            <person name="Meier-Kolthoff J.P."/>
            <person name="Ohm R.A."/>
            <person name="Otillar R.P."/>
            <person name="Pangilinan J."/>
            <person name="Peng Y."/>
            <person name="Rokas A."/>
            <person name="Rosa C.A."/>
            <person name="Scheuner C."/>
            <person name="Sibirny A.A."/>
            <person name="Slot J.C."/>
            <person name="Stielow J.B."/>
            <person name="Sun H."/>
            <person name="Kurtzman C.P."/>
            <person name="Blackwell M."/>
            <person name="Grigoriev I.V."/>
            <person name="Jeffries T.W."/>
        </authorList>
    </citation>
    <scope>NUCLEOTIDE SEQUENCE [LARGE SCALE GENOMIC DNA]</scope>
    <source>
        <strain evidence="3">NRRL Y-2460</strain>
    </source>
</reference>
<proteinExistence type="predicted"/>
<dbReference type="SUPFAM" id="SSF68906">
    <property type="entry name" value="SAP domain"/>
    <property type="match status" value="1"/>
</dbReference>
<dbReference type="Gene3D" id="1.10.720.30">
    <property type="entry name" value="SAP domain"/>
    <property type="match status" value="1"/>
</dbReference>